<dbReference type="OrthoDB" id="674604at2759"/>
<name>A0A8E2J9V2_9PEZI</name>
<accession>A0A8E2J9V2</accession>
<dbReference type="EMBL" id="KV745418">
    <property type="protein sequence ID" value="OCK74774.1"/>
    <property type="molecule type" value="Genomic_DNA"/>
</dbReference>
<sequence length="72" mass="7932">MRLLMRSSGDGFELISVNNDDPPPYAILSHTWTEGQEVTYNELVAGTGKDKTGYAKIRFCGGRAAADSLQYF</sequence>
<protein>
    <submittedName>
        <fullName evidence="1">Uncharacterized protein</fullName>
    </submittedName>
</protein>
<evidence type="ECO:0000313" key="2">
    <source>
        <dbReference type="Proteomes" id="UP000250266"/>
    </source>
</evidence>
<gene>
    <name evidence="1" type="ORF">K432DRAFT_468484</name>
</gene>
<organism evidence="1 2">
    <name type="scientific">Lepidopterella palustris CBS 459.81</name>
    <dbReference type="NCBI Taxonomy" id="1314670"/>
    <lineage>
        <taxon>Eukaryota</taxon>
        <taxon>Fungi</taxon>
        <taxon>Dikarya</taxon>
        <taxon>Ascomycota</taxon>
        <taxon>Pezizomycotina</taxon>
        <taxon>Dothideomycetes</taxon>
        <taxon>Pleosporomycetidae</taxon>
        <taxon>Mytilinidiales</taxon>
        <taxon>Argynnaceae</taxon>
        <taxon>Lepidopterella</taxon>
    </lineage>
</organism>
<proteinExistence type="predicted"/>
<dbReference type="Proteomes" id="UP000250266">
    <property type="component" value="Unassembled WGS sequence"/>
</dbReference>
<dbReference type="PANTHER" id="PTHR10622">
    <property type="entry name" value="HET DOMAIN-CONTAINING PROTEIN"/>
    <property type="match status" value="1"/>
</dbReference>
<dbReference type="PANTHER" id="PTHR10622:SF11">
    <property type="entry name" value="HET-DOMAIN-CONTAINING PROTEIN"/>
    <property type="match status" value="1"/>
</dbReference>
<dbReference type="AlphaFoldDB" id="A0A8E2J9V2"/>
<evidence type="ECO:0000313" key="1">
    <source>
        <dbReference type="EMBL" id="OCK74774.1"/>
    </source>
</evidence>
<keyword evidence="2" id="KW-1185">Reference proteome</keyword>
<feature type="non-terminal residue" evidence="1">
    <location>
        <position position="1"/>
    </location>
</feature>
<reference evidence="1 2" key="1">
    <citation type="journal article" date="2016" name="Nat. Commun.">
        <title>Ectomycorrhizal ecology is imprinted in the genome of the dominant symbiotic fungus Cenococcum geophilum.</title>
        <authorList>
            <consortium name="DOE Joint Genome Institute"/>
            <person name="Peter M."/>
            <person name="Kohler A."/>
            <person name="Ohm R.A."/>
            <person name="Kuo A."/>
            <person name="Krutzmann J."/>
            <person name="Morin E."/>
            <person name="Arend M."/>
            <person name="Barry K.W."/>
            <person name="Binder M."/>
            <person name="Choi C."/>
            <person name="Clum A."/>
            <person name="Copeland A."/>
            <person name="Grisel N."/>
            <person name="Haridas S."/>
            <person name="Kipfer T."/>
            <person name="LaButti K."/>
            <person name="Lindquist E."/>
            <person name="Lipzen A."/>
            <person name="Maire R."/>
            <person name="Meier B."/>
            <person name="Mihaltcheva S."/>
            <person name="Molinier V."/>
            <person name="Murat C."/>
            <person name="Poggeler S."/>
            <person name="Quandt C.A."/>
            <person name="Sperisen C."/>
            <person name="Tritt A."/>
            <person name="Tisserant E."/>
            <person name="Crous P.W."/>
            <person name="Henrissat B."/>
            <person name="Nehls U."/>
            <person name="Egli S."/>
            <person name="Spatafora J.W."/>
            <person name="Grigoriev I.V."/>
            <person name="Martin F.M."/>
        </authorList>
    </citation>
    <scope>NUCLEOTIDE SEQUENCE [LARGE SCALE GENOMIC DNA]</scope>
    <source>
        <strain evidence="1 2">CBS 459.81</strain>
    </source>
</reference>